<name>A0A174D8K1_9FIRM</name>
<evidence type="ECO:0000313" key="3">
    <source>
        <dbReference type="Proteomes" id="UP000095787"/>
    </source>
</evidence>
<evidence type="ECO:0000313" key="2">
    <source>
        <dbReference type="EMBL" id="CUO21884.1"/>
    </source>
</evidence>
<sequence length="131" mass="14896">MTLSISDIKKSGKEVETIIYIYLLVTILCAAFGAVYELFSHGVFSYYMLYAFGVPLLGGVLPFYCLYYFRRRIPGTISRRFQHFGVSTVTVGCIFNGILEIYGTTNRLTNIYFIIGGMFLILGVFLYCLKK</sequence>
<dbReference type="AlphaFoldDB" id="A0A174D8K1"/>
<keyword evidence="1" id="KW-0472">Membrane</keyword>
<keyword evidence="1" id="KW-1133">Transmembrane helix</keyword>
<feature type="transmembrane region" description="Helical" evidence="1">
    <location>
        <begin position="20"/>
        <end position="39"/>
    </location>
</feature>
<gene>
    <name evidence="2" type="ORF">ERS852456_01933</name>
</gene>
<evidence type="ECO:0000256" key="1">
    <source>
        <dbReference type="SAM" id="Phobius"/>
    </source>
</evidence>
<dbReference type="EMBL" id="CYZO01000025">
    <property type="protein sequence ID" value="CUO21884.1"/>
    <property type="molecule type" value="Genomic_DNA"/>
</dbReference>
<keyword evidence="1" id="KW-0812">Transmembrane</keyword>
<proteinExistence type="predicted"/>
<organism evidence="2 3">
    <name type="scientific">[Ruminococcus] torques</name>
    <dbReference type="NCBI Taxonomy" id="33039"/>
    <lineage>
        <taxon>Bacteria</taxon>
        <taxon>Bacillati</taxon>
        <taxon>Bacillota</taxon>
        <taxon>Clostridia</taxon>
        <taxon>Lachnospirales</taxon>
        <taxon>Lachnospiraceae</taxon>
        <taxon>Mediterraneibacter</taxon>
    </lineage>
</organism>
<feature type="transmembrane region" description="Helical" evidence="1">
    <location>
        <begin position="81"/>
        <end position="99"/>
    </location>
</feature>
<feature type="transmembrane region" description="Helical" evidence="1">
    <location>
        <begin position="45"/>
        <end position="69"/>
    </location>
</feature>
<dbReference type="Proteomes" id="UP000095787">
    <property type="component" value="Unassembled WGS sequence"/>
</dbReference>
<protein>
    <submittedName>
        <fullName evidence="2">Uncharacterized protein</fullName>
    </submittedName>
</protein>
<feature type="transmembrane region" description="Helical" evidence="1">
    <location>
        <begin position="111"/>
        <end position="129"/>
    </location>
</feature>
<reference evidence="2 3" key="1">
    <citation type="submission" date="2015-09" db="EMBL/GenBank/DDBJ databases">
        <authorList>
            <consortium name="Pathogen Informatics"/>
        </authorList>
    </citation>
    <scope>NUCLEOTIDE SEQUENCE [LARGE SCALE GENOMIC DNA]</scope>
    <source>
        <strain evidence="2 3">2789STDY5834841</strain>
    </source>
</reference>
<accession>A0A174D8K1</accession>